<dbReference type="InterPro" id="IPR030931">
    <property type="entry name" value="Group_II_RT_mat"/>
</dbReference>
<dbReference type="InterPro" id="IPR043502">
    <property type="entry name" value="DNA/RNA_pol_sf"/>
</dbReference>
<comment type="similarity">
    <text evidence="1">Belongs to the bacterial reverse transcriptase family.</text>
</comment>
<dbReference type="NCBIfam" id="TIGR04416">
    <property type="entry name" value="group_II_RT_mat"/>
    <property type="match status" value="1"/>
</dbReference>
<evidence type="ECO:0000313" key="4">
    <source>
        <dbReference type="Proteomes" id="UP000285864"/>
    </source>
</evidence>
<dbReference type="SUPFAM" id="SSF56672">
    <property type="entry name" value="DNA/RNA polymerases"/>
    <property type="match status" value="1"/>
</dbReference>
<evidence type="ECO:0000256" key="1">
    <source>
        <dbReference type="ARBA" id="ARBA00034120"/>
    </source>
</evidence>
<dbReference type="EC" id="2.7.7.49" evidence="3"/>
<dbReference type="PANTHER" id="PTHR34047:SF8">
    <property type="entry name" value="PROTEIN YKFC"/>
    <property type="match status" value="1"/>
</dbReference>
<dbReference type="Pfam" id="PF00078">
    <property type="entry name" value="RVT_1"/>
    <property type="match status" value="1"/>
</dbReference>
<dbReference type="Pfam" id="PF08388">
    <property type="entry name" value="GIIM"/>
    <property type="match status" value="1"/>
</dbReference>
<keyword evidence="3" id="KW-0695">RNA-directed DNA polymerase</keyword>
<evidence type="ECO:0000259" key="2">
    <source>
        <dbReference type="PROSITE" id="PS50878"/>
    </source>
</evidence>
<evidence type="ECO:0000313" key="3">
    <source>
        <dbReference type="EMBL" id="RGR98429.1"/>
    </source>
</evidence>
<dbReference type="AlphaFoldDB" id="A0A412GUH3"/>
<accession>A0A412GUH3</accession>
<comment type="caution">
    <text evidence="3">The sequence shown here is derived from an EMBL/GenBank/DDBJ whole genome shotgun (WGS) entry which is preliminary data.</text>
</comment>
<dbReference type="CDD" id="cd01651">
    <property type="entry name" value="RT_G2_intron"/>
    <property type="match status" value="1"/>
</dbReference>
<dbReference type="RefSeq" id="WP_118483513.1">
    <property type="nucleotide sequence ID" value="NZ_QRUU01000012.1"/>
</dbReference>
<keyword evidence="4" id="KW-1185">Reference proteome</keyword>
<dbReference type="Proteomes" id="UP000285864">
    <property type="component" value="Unassembled WGS sequence"/>
</dbReference>
<dbReference type="InterPro" id="IPR000477">
    <property type="entry name" value="RT_dom"/>
</dbReference>
<sequence length="466" mass="54437">MMGRKQNIETLSDQSAQRVEPEVLIGMQTFIGITENHLTAIKQEKGELLEYILSPSNLNLAYKQVKSNKGSGGIDRMEVDELLPYLRCHKDKLITSIYDGNYHPNPVRRVEIPKSNGKTRNLGIPTVVDRLIQQAISQVLQPLYEPQFSPTSHGFRPHRSAHDALLKCGEYISAGYVFTVDMDLEKFFDTVCHSKLIEILSRTIKDGRVISLIHKYLNSGVLIGGKKEDSPVGVPQGDPLSPLLSNIMLNELDKELERRGHLFVRYADDLVIFCKSRRSAQRTLDNLLPFIETKLFLKVNKDKTHVAYMRDIKFLSYAFGRRNGKCQFYIHVDSIKKMKIKIRELTSRNNGWSSEYRKQRLTWYIRGWLNYFKFAGLKSRIKEWDGWLRHRIRMCIWKSWKRVRTRYRNLKKLIPDESRVRMAAFCRKKYWRMASHPTVQAALSDERLLRAGYPTFKMYYHPVFKG</sequence>
<feature type="domain" description="Reverse transcriptase" evidence="2">
    <location>
        <begin position="91"/>
        <end position="319"/>
    </location>
</feature>
<dbReference type="InterPro" id="IPR013597">
    <property type="entry name" value="Mat_intron_G2"/>
</dbReference>
<dbReference type="EMBL" id="QRUU01000012">
    <property type="protein sequence ID" value="RGR98429.1"/>
    <property type="molecule type" value="Genomic_DNA"/>
</dbReference>
<dbReference type="InterPro" id="IPR051083">
    <property type="entry name" value="GrpII_Intron_Splice-Mob/Def"/>
</dbReference>
<dbReference type="GO" id="GO:0003964">
    <property type="term" value="F:RNA-directed DNA polymerase activity"/>
    <property type="evidence" value="ECO:0007669"/>
    <property type="project" value="UniProtKB-KW"/>
</dbReference>
<dbReference type="Gene3D" id="3.30.70.270">
    <property type="match status" value="1"/>
</dbReference>
<reference evidence="3 4" key="1">
    <citation type="submission" date="2018-08" db="EMBL/GenBank/DDBJ databases">
        <title>A genome reference for cultivated species of the human gut microbiota.</title>
        <authorList>
            <person name="Zou Y."/>
            <person name="Xue W."/>
            <person name="Luo G."/>
        </authorList>
    </citation>
    <scope>NUCLEOTIDE SEQUENCE [LARGE SCALE GENOMIC DNA]</scope>
    <source>
        <strain evidence="3 4">AF24-2</strain>
    </source>
</reference>
<gene>
    <name evidence="3" type="primary">ltrA</name>
    <name evidence="3" type="ORF">DWY20_04575</name>
</gene>
<organism evidence="3 4">
    <name type="scientific">Phocaeicola coprocola</name>
    <dbReference type="NCBI Taxonomy" id="310298"/>
    <lineage>
        <taxon>Bacteria</taxon>
        <taxon>Pseudomonadati</taxon>
        <taxon>Bacteroidota</taxon>
        <taxon>Bacteroidia</taxon>
        <taxon>Bacteroidales</taxon>
        <taxon>Bacteroidaceae</taxon>
        <taxon>Phocaeicola</taxon>
    </lineage>
</organism>
<proteinExistence type="inferred from homology"/>
<dbReference type="PANTHER" id="PTHR34047">
    <property type="entry name" value="NUCLEAR INTRON MATURASE 1, MITOCHONDRIAL-RELATED"/>
    <property type="match status" value="1"/>
</dbReference>
<keyword evidence="3" id="KW-0548">Nucleotidyltransferase</keyword>
<protein>
    <submittedName>
        <fullName evidence="3">Group II intron reverse transcriptase/maturase</fullName>
        <ecNumber evidence="3">2.7.7.49</ecNumber>
    </submittedName>
</protein>
<name>A0A412GUH3_9BACT</name>
<dbReference type="InterPro" id="IPR043128">
    <property type="entry name" value="Rev_trsase/Diguanyl_cyclase"/>
</dbReference>
<keyword evidence="3" id="KW-0808">Transferase</keyword>
<dbReference type="PROSITE" id="PS50878">
    <property type="entry name" value="RT_POL"/>
    <property type="match status" value="1"/>
</dbReference>